<feature type="non-terminal residue" evidence="2">
    <location>
        <position position="1"/>
    </location>
</feature>
<feature type="compositionally biased region" description="Low complexity" evidence="1">
    <location>
        <begin position="48"/>
        <end position="107"/>
    </location>
</feature>
<comment type="caution">
    <text evidence="2">The sequence shown here is derived from an EMBL/GenBank/DDBJ whole genome shotgun (WGS) entry which is preliminary data.</text>
</comment>
<gene>
    <name evidence="2" type="ORF">AYI70_g10637</name>
</gene>
<dbReference type="Proteomes" id="UP000187283">
    <property type="component" value="Unassembled WGS sequence"/>
</dbReference>
<feature type="compositionally biased region" description="Low complexity" evidence="1">
    <location>
        <begin position="1"/>
        <end position="34"/>
    </location>
</feature>
<organism evidence="2 3">
    <name type="scientific">Smittium culicis</name>
    <dbReference type="NCBI Taxonomy" id="133412"/>
    <lineage>
        <taxon>Eukaryota</taxon>
        <taxon>Fungi</taxon>
        <taxon>Fungi incertae sedis</taxon>
        <taxon>Zoopagomycota</taxon>
        <taxon>Kickxellomycotina</taxon>
        <taxon>Harpellomycetes</taxon>
        <taxon>Harpellales</taxon>
        <taxon>Legeriomycetaceae</taxon>
        <taxon>Smittium</taxon>
    </lineage>
</organism>
<sequence length="265" mass="29090">SESTQSESTQSESTQSESTQSESTQSESTQSESTLFKSTMSQLTQSKSTQPESTQPESTQPESTQSESTQPESTQSKSTQSESTQSESTQSESTQPESTQSESTSSECGYTLGEVKNIEGSGNSEDIIYDYTQGILIPCTSIEFSFSFQVDQTSDVYFYIDNGDKDFGSGLLFGTIGAFSGLYRFGNQYLEFNDVIIPEIPINVEISSNENQISLSILGKIIITLDNSEYDYVNTYSLREKTFYFGAVEDGSEIQNIHASCNSLC</sequence>
<feature type="region of interest" description="Disordered" evidence="1">
    <location>
        <begin position="1"/>
        <end position="107"/>
    </location>
</feature>
<dbReference type="AlphaFoldDB" id="A0A1R1X5L7"/>
<protein>
    <submittedName>
        <fullName evidence="2">Uncharacterized protein</fullName>
    </submittedName>
</protein>
<evidence type="ECO:0000313" key="2">
    <source>
        <dbReference type="EMBL" id="OMJ09938.1"/>
    </source>
</evidence>
<reference evidence="2 3" key="1">
    <citation type="submission" date="2017-01" db="EMBL/GenBank/DDBJ databases">
        <authorList>
            <person name="Mah S.A."/>
            <person name="Swanson W.J."/>
            <person name="Moy G.W."/>
            <person name="Vacquier V.D."/>
        </authorList>
    </citation>
    <scope>NUCLEOTIDE SEQUENCE [LARGE SCALE GENOMIC DNA]</scope>
    <source>
        <strain evidence="2 3">GSMNP</strain>
    </source>
</reference>
<dbReference type="OrthoDB" id="10669547at2759"/>
<dbReference type="EMBL" id="LSSN01005241">
    <property type="protein sequence ID" value="OMJ09938.1"/>
    <property type="molecule type" value="Genomic_DNA"/>
</dbReference>
<feature type="compositionally biased region" description="Polar residues" evidence="1">
    <location>
        <begin position="35"/>
        <end position="47"/>
    </location>
</feature>
<proteinExistence type="predicted"/>
<accession>A0A1R1X5L7</accession>
<keyword evidence="3" id="KW-1185">Reference proteome</keyword>
<name>A0A1R1X5L7_9FUNG</name>
<evidence type="ECO:0000256" key="1">
    <source>
        <dbReference type="SAM" id="MobiDB-lite"/>
    </source>
</evidence>
<evidence type="ECO:0000313" key="3">
    <source>
        <dbReference type="Proteomes" id="UP000187283"/>
    </source>
</evidence>